<dbReference type="InterPro" id="IPR003834">
    <property type="entry name" value="Cyt_c_assmbl_TM_dom"/>
</dbReference>
<comment type="caution">
    <text evidence="9">The sequence shown here is derived from an EMBL/GenBank/DDBJ whole genome shotgun (WGS) entry which is preliminary data.</text>
</comment>
<comment type="subcellular location">
    <subcellularLocation>
        <location evidence="1">Membrane</location>
        <topology evidence="1">Multi-pass membrane protein</topology>
    </subcellularLocation>
</comment>
<keyword evidence="6 7" id="KW-0472">Membrane</keyword>
<proteinExistence type="inferred from homology"/>
<evidence type="ECO:0000256" key="4">
    <source>
        <dbReference type="ARBA" id="ARBA00022748"/>
    </source>
</evidence>
<organism evidence="9 10">
    <name type="scientific">Candidatus Fonsibacter lacus</name>
    <dbReference type="NCBI Taxonomy" id="2576439"/>
    <lineage>
        <taxon>Bacteria</taxon>
        <taxon>Pseudomonadati</taxon>
        <taxon>Pseudomonadota</taxon>
        <taxon>Alphaproteobacteria</taxon>
        <taxon>Candidatus Pelagibacterales</taxon>
        <taxon>Candidatus Pelagibacterales incertae sedis</taxon>
        <taxon>Candidatus Fonsibacter</taxon>
    </lineage>
</organism>
<sequence>MILYSLTDEVLKGSLILAFPIAIFAGLVAFISPCVLPLVPAYLAYVTGLTGAELANPIKRRRVIVGTSLFVLGFSSVFISYGALFGGAGNQLLARERGISQILGAFTILMGLLFLGVIKNTRQFRPRLKTDGGLLFAPFLGVLFAIGWTPCIGPTLAAVQALAFNEESAVRGAFLSLGYCIGLGLPFLFVSFGISRAMRTLKQLPIRALSIVGGVSLILLGLAQLTGFWIGIESWLQGWASTFVVAL</sequence>
<evidence type="ECO:0000313" key="9">
    <source>
        <dbReference type="EMBL" id="NBR94247.1"/>
    </source>
</evidence>
<evidence type="ECO:0000256" key="7">
    <source>
        <dbReference type="SAM" id="Phobius"/>
    </source>
</evidence>
<protein>
    <submittedName>
        <fullName evidence="9">Cytochrome c biogenesis protein CcdA</fullName>
    </submittedName>
</protein>
<evidence type="ECO:0000256" key="5">
    <source>
        <dbReference type="ARBA" id="ARBA00022989"/>
    </source>
</evidence>
<dbReference type="InterPro" id="IPR051790">
    <property type="entry name" value="Cytochrome_c-biogenesis_DsbD"/>
</dbReference>
<dbReference type="GO" id="GO:0016020">
    <property type="term" value="C:membrane"/>
    <property type="evidence" value="ECO:0007669"/>
    <property type="project" value="UniProtKB-SubCell"/>
</dbReference>
<gene>
    <name evidence="9" type="ORF">EBT44_05385</name>
</gene>
<evidence type="ECO:0000256" key="2">
    <source>
        <dbReference type="ARBA" id="ARBA00006143"/>
    </source>
</evidence>
<dbReference type="Pfam" id="PF02683">
    <property type="entry name" value="DsbD_TM"/>
    <property type="match status" value="1"/>
</dbReference>
<evidence type="ECO:0000256" key="1">
    <source>
        <dbReference type="ARBA" id="ARBA00004141"/>
    </source>
</evidence>
<evidence type="ECO:0000313" key="10">
    <source>
        <dbReference type="Proteomes" id="UP000740727"/>
    </source>
</evidence>
<feature type="transmembrane region" description="Helical" evidence="7">
    <location>
        <begin position="15"/>
        <end position="43"/>
    </location>
</feature>
<feature type="transmembrane region" description="Helical" evidence="7">
    <location>
        <begin position="98"/>
        <end position="118"/>
    </location>
</feature>
<accession>A0A965GDA3</accession>
<keyword evidence="3 7" id="KW-0812">Transmembrane</keyword>
<comment type="similarity">
    <text evidence="2">Belongs to the DsbD family.</text>
</comment>
<keyword evidence="5 7" id="KW-1133">Transmembrane helix</keyword>
<dbReference type="PANTHER" id="PTHR31272">
    <property type="entry name" value="CYTOCHROME C-TYPE BIOGENESIS PROTEIN HI_1454-RELATED"/>
    <property type="match status" value="1"/>
</dbReference>
<name>A0A965GDA3_9PROT</name>
<reference evidence="9" key="1">
    <citation type="submission" date="2018-10" db="EMBL/GenBank/DDBJ databases">
        <title>Iterative Subtractive Binning of Freshwater Chronoseries Metagenomes Recovers Nearly Complete Genomes from over Four Hundred Novel Species.</title>
        <authorList>
            <person name="Rodriguez-R L.M."/>
            <person name="Tsementzi D."/>
            <person name="Luo C."/>
            <person name="Konstantinidis K.T."/>
        </authorList>
    </citation>
    <scope>NUCLEOTIDE SEQUENCE</scope>
    <source>
        <strain evidence="9">WB5_2A_028</strain>
    </source>
</reference>
<keyword evidence="4" id="KW-0201">Cytochrome c-type biogenesis</keyword>
<dbReference type="Proteomes" id="UP000740727">
    <property type="component" value="Unassembled WGS sequence"/>
</dbReference>
<feature type="transmembrane region" description="Helical" evidence="7">
    <location>
        <begin position="63"/>
        <end position="86"/>
    </location>
</feature>
<evidence type="ECO:0000259" key="8">
    <source>
        <dbReference type="Pfam" id="PF02683"/>
    </source>
</evidence>
<dbReference type="GO" id="GO:0017004">
    <property type="term" value="P:cytochrome complex assembly"/>
    <property type="evidence" value="ECO:0007669"/>
    <property type="project" value="UniProtKB-KW"/>
</dbReference>
<dbReference type="AlphaFoldDB" id="A0A965GDA3"/>
<feature type="transmembrane region" description="Helical" evidence="7">
    <location>
        <begin position="206"/>
        <end position="232"/>
    </location>
</feature>
<evidence type="ECO:0000256" key="6">
    <source>
        <dbReference type="ARBA" id="ARBA00023136"/>
    </source>
</evidence>
<feature type="transmembrane region" description="Helical" evidence="7">
    <location>
        <begin position="174"/>
        <end position="194"/>
    </location>
</feature>
<feature type="transmembrane region" description="Helical" evidence="7">
    <location>
        <begin position="139"/>
        <end position="162"/>
    </location>
</feature>
<dbReference type="PANTHER" id="PTHR31272:SF4">
    <property type="entry name" value="CYTOCHROME C-TYPE BIOGENESIS PROTEIN HI_1454-RELATED"/>
    <property type="match status" value="1"/>
</dbReference>
<dbReference type="EMBL" id="RFXN01000083">
    <property type="protein sequence ID" value="NBR94247.1"/>
    <property type="molecule type" value="Genomic_DNA"/>
</dbReference>
<feature type="domain" description="Cytochrome C biogenesis protein transmembrane" evidence="8">
    <location>
        <begin position="18"/>
        <end position="197"/>
    </location>
</feature>
<evidence type="ECO:0000256" key="3">
    <source>
        <dbReference type="ARBA" id="ARBA00022692"/>
    </source>
</evidence>